<sequence length="187" mass="21352">MSPHLLRKDQNTAKKTNSVLTYETTSAVSDFVARSRQRMHNLFGKDIDATIRCLSSDFDNSLNAGFIAEQSDFAKRQIYVRNNLEKPTFESHVPSSSVFQSDMFRESIHVKDNEKTAVPNQSTFEIGSRSRSHMNNISPFDIDDDSDQQDDDAINECELIEDDDDDFLDDDYEAILDNIDVDVVDLR</sequence>
<evidence type="ECO:0000256" key="1">
    <source>
        <dbReference type="SAM" id="MobiDB-lite"/>
    </source>
</evidence>
<accession>A0AAN9F3E5</accession>
<protein>
    <submittedName>
        <fullName evidence="2">Uncharacterized protein</fullName>
    </submittedName>
</protein>
<dbReference type="Proteomes" id="UP001372338">
    <property type="component" value="Unassembled WGS sequence"/>
</dbReference>
<dbReference type="AlphaFoldDB" id="A0AAN9F3E5"/>
<dbReference type="EMBL" id="JAYWIO010000004">
    <property type="protein sequence ID" value="KAK7267740.1"/>
    <property type="molecule type" value="Genomic_DNA"/>
</dbReference>
<gene>
    <name evidence="2" type="ORF">RIF29_20419</name>
</gene>
<evidence type="ECO:0000313" key="3">
    <source>
        <dbReference type="Proteomes" id="UP001372338"/>
    </source>
</evidence>
<name>A0AAN9F3E5_CROPI</name>
<feature type="compositionally biased region" description="Acidic residues" evidence="1">
    <location>
        <begin position="141"/>
        <end position="150"/>
    </location>
</feature>
<reference evidence="2 3" key="1">
    <citation type="submission" date="2024-01" db="EMBL/GenBank/DDBJ databases">
        <title>The genomes of 5 underutilized Papilionoideae crops provide insights into root nodulation and disease resistanc.</title>
        <authorList>
            <person name="Yuan L."/>
        </authorList>
    </citation>
    <scope>NUCLEOTIDE SEQUENCE [LARGE SCALE GENOMIC DNA]</scope>
    <source>
        <strain evidence="2">ZHUSHIDOU_FW_LH</strain>
        <tissue evidence="2">Leaf</tissue>
    </source>
</reference>
<evidence type="ECO:0000313" key="2">
    <source>
        <dbReference type="EMBL" id="KAK7267740.1"/>
    </source>
</evidence>
<proteinExistence type="predicted"/>
<feature type="region of interest" description="Disordered" evidence="1">
    <location>
        <begin position="127"/>
        <end position="150"/>
    </location>
</feature>
<comment type="caution">
    <text evidence="2">The sequence shown here is derived from an EMBL/GenBank/DDBJ whole genome shotgun (WGS) entry which is preliminary data.</text>
</comment>
<keyword evidence="3" id="KW-1185">Reference proteome</keyword>
<organism evidence="2 3">
    <name type="scientific">Crotalaria pallida</name>
    <name type="common">Smooth rattlebox</name>
    <name type="synonym">Crotalaria striata</name>
    <dbReference type="NCBI Taxonomy" id="3830"/>
    <lineage>
        <taxon>Eukaryota</taxon>
        <taxon>Viridiplantae</taxon>
        <taxon>Streptophyta</taxon>
        <taxon>Embryophyta</taxon>
        <taxon>Tracheophyta</taxon>
        <taxon>Spermatophyta</taxon>
        <taxon>Magnoliopsida</taxon>
        <taxon>eudicotyledons</taxon>
        <taxon>Gunneridae</taxon>
        <taxon>Pentapetalae</taxon>
        <taxon>rosids</taxon>
        <taxon>fabids</taxon>
        <taxon>Fabales</taxon>
        <taxon>Fabaceae</taxon>
        <taxon>Papilionoideae</taxon>
        <taxon>50 kb inversion clade</taxon>
        <taxon>genistoids sensu lato</taxon>
        <taxon>core genistoids</taxon>
        <taxon>Crotalarieae</taxon>
        <taxon>Crotalaria</taxon>
    </lineage>
</organism>